<dbReference type="InterPro" id="IPR006527">
    <property type="entry name" value="F-box-assoc_dom_typ1"/>
</dbReference>
<accession>A0A251RNE6</accession>
<proteinExistence type="predicted"/>
<reference evidence="3" key="2">
    <citation type="submission" date="2017-02" db="EMBL/GenBank/DDBJ databases">
        <title>Sunflower complete genome.</title>
        <authorList>
            <person name="Langlade N."/>
            <person name="Munos S."/>
        </authorList>
    </citation>
    <scope>NUCLEOTIDE SEQUENCE [LARGE SCALE GENOMIC DNA]</scope>
    <source>
        <tissue evidence="3">Leaves</tissue>
    </source>
</reference>
<name>A0A251RNE6_HELAN</name>
<keyword evidence="4" id="KW-1185">Reference proteome</keyword>
<evidence type="ECO:0000313" key="4">
    <source>
        <dbReference type="Proteomes" id="UP000215914"/>
    </source>
</evidence>
<dbReference type="EMBL" id="MNCJ02000331">
    <property type="protein sequence ID" value="KAF5758390.1"/>
    <property type="molecule type" value="Genomic_DNA"/>
</dbReference>
<gene>
    <name evidence="3" type="ORF">HannXRQ_Chr17g0538841</name>
    <name evidence="2" type="ORF">HanXRQr2_Chr16g0728641</name>
</gene>
<dbReference type="PANTHER" id="PTHR31672">
    <property type="entry name" value="BNACNNG10540D PROTEIN"/>
    <property type="match status" value="1"/>
</dbReference>
<reference evidence="2 4" key="1">
    <citation type="journal article" date="2017" name="Nature">
        <title>The sunflower genome provides insights into oil metabolism, flowering and Asterid evolution.</title>
        <authorList>
            <person name="Badouin H."/>
            <person name="Gouzy J."/>
            <person name="Grassa C.J."/>
            <person name="Murat F."/>
            <person name="Staton S.E."/>
            <person name="Cottret L."/>
            <person name="Lelandais-Briere C."/>
            <person name="Owens G.L."/>
            <person name="Carrere S."/>
            <person name="Mayjonade B."/>
            <person name="Legrand L."/>
            <person name="Gill N."/>
            <person name="Kane N.C."/>
            <person name="Bowers J.E."/>
            <person name="Hubner S."/>
            <person name="Bellec A."/>
            <person name="Berard A."/>
            <person name="Berges H."/>
            <person name="Blanchet N."/>
            <person name="Boniface M.C."/>
            <person name="Brunel D."/>
            <person name="Catrice O."/>
            <person name="Chaidir N."/>
            <person name="Claudel C."/>
            <person name="Donnadieu C."/>
            <person name="Faraut T."/>
            <person name="Fievet G."/>
            <person name="Helmstetter N."/>
            <person name="King M."/>
            <person name="Knapp S.J."/>
            <person name="Lai Z."/>
            <person name="Le Paslier M.C."/>
            <person name="Lippi Y."/>
            <person name="Lorenzon L."/>
            <person name="Mandel J.R."/>
            <person name="Marage G."/>
            <person name="Marchand G."/>
            <person name="Marquand E."/>
            <person name="Bret-Mestries E."/>
            <person name="Morien E."/>
            <person name="Nambeesan S."/>
            <person name="Nguyen T."/>
            <person name="Pegot-Espagnet P."/>
            <person name="Pouilly N."/>
            <person name="Raftis F."/>
            <person name="Sallet E."/>
            <person name="Schiex T."/>
            <person name="Thomas J."/>
            <person name="Vandecasteele C."/>
            <person name="Vares D."/>
            <person name="Vear F."/>
            <person name="Vautrin S."/>
            <person name="Crespi M."/>
            <person name="Mangin B."/>
            <person name="Burke J.M."/>
            <person name="Salse J."/>
            <person name="Munos S."/>
            <person name="Vincourt P."/>
            <person name="Rieseberg L.H."/>
            <person name="Langlade N.B."/>
        </authorList>
    </citation>
    <scope>NUCLEOTIDE SEQUENCE [LARGE SCALE GENOMIC DNA]</scope>
    <source>
        <strain evidence="4">cv. SF193</strain>
        <tissue evidence="2">Leaves</tissue>
    </source>
</reference>
<dbReference type="AlphaFoldDB" id="A0A251RNE6"/>
<dbReference type="SUPFAM" id="SSF81383">
    <property type="entry name" value="F-box domain"/>
    <property type="match status" value="1"/>
</dbReference>
<evidence type="ECO:0000313" key="3">
    <source>
        <dbReference type="EMBL" id="OTF85334.1"/>
    </source>
</evidence>
<dbReference type="InterPro" id="IPR017451">
    <property type="entry name" value="F-box-assoc_interact_dom"/>
</dbReference>
<dbReference type="Pfam" id="PF07734">
    <property type="entry name" value="FBA_1"/>
    <property type="match status" value="1"/>
</dbReference>
<dbReference type="Proteomes" id="UP000215914">
    <property type="component" value="Chromosome 17"/>
</dbReference>
<dbReference type="Gramene" id="mRNA:HanXRQr2_Chr16g0728641">
    <property type="protein sequence ID" value="CDS:HanXRQr2_Chr16g0728641.1"/>
    <property type="gene ID" value="HanXRQr2_Chr16g0728641"/>
</dbReference>
<dbReference type="EMBL" id="CM007906">
    <property type="protein sequence ID" value="OTF85334.1"/>
    <property type="molecule type" value="Genomic_DNA"/>
</dbReference>
<reference evidence="2" key="3">
    <citation type="submission" date="2020-06" db="EMBL/GenBank/DDBJ databases">
        <title>Helianthus annuus Genome sequencing and assembly Release 2.</title>
        <authorList>
            <person name="Gouzy J."/>
            <person name="Langlade N."/>
            <person name="Munos S."/>
        </authorList>
    </citation>
    <scope>NUCLEOTIDE SEQUENCE</scope>
    <source>
        <tissue evidence="2">Leaves</tissue>
    </source>
</reference>
<evidence type="ECO:0000313" key="2">
    <source>
        <dbReference type="EMBL" id="KAF5758390.1"/>
    </source>
</evidence>
<organism evidence="3 4">
    <name type="scientific">Helianthus annuus</name>
    <name type="common">Common sunflower</name>
    <dbReference type="NCBI Taxonomy" id="4232"/>
    <lineage>
        <taxon>Eukaryota</taxon>
        <taxon>Viridiplantae</taxon>
        <taxon>Streptophyta</taxon>
        <taxon>Embryophyta</taxon>
        <taxon>Tracheophyta</taxon>
        <taxon>Spermatophyta</taxon>
        <taxon>Magnoliopsida</taxon>
        <taxon>eudicotyledons</taxon>
        <taxon>Gunneridae</taxon>
        <taxon>Pentapetalae</taxon>
        <taxon>asterids</taxon>
        <taxon>campanulids</taxon>
        <taxon>Asterales</taxon>
        <taxon>Asteraceae</taxon>
        <taxon>Asteroideae</taxon>
        <taxon>Heliantheae alliance</taxon>
        <taxon>Heliantheae</taxon>
        <taxon>Helianthus</taxon>
    </lineage>
</organism>
<sequence length="361" mass="41148">MWTKKTKGDEVPFSLIESEILPRVAAKSDIGRCRCVCKQWKSFLSTPTFGKMHLRLHGTTIDDYKVVILDGPTLCTLCPSKPNQQAYILSSLDGLVCLGLPESSQLVFWNPFTGVSRKLASNPHSPFDYSASCHDADVVGFYKDSSSNDYKLLYLSCGGYFGAYIYSHTSDTWREIKIDFDADICDAWSPATLCGQCLYFAVSAYIHAQRQMHWWIICFDVETETFRKICCPPLPDDDDIRSYCATLVLLNGFLHLYVSYTIFINDICSKQCNLWRMMDADGWVKVVAFCDPLDEDNFTMQQRICTASTGSWLAVLDEDNNSFTKINSEDFITHYRHFSSPSFEYTSRRAIYVETLVSPYP</sequence>
<protein>
    <submittedName>
        <fullName evidence="2">F-box associated interaction domain, F-box-like domain superfamily</fullName>
    </submittedName>
    <submittedName>
        <fullName evidence="3">Putative F-box domain-containing protein</fullName>
    </submittedName>
</protein>
<feature type="domain" description="F-box associated beta-propeller type 1" evidence="1">
    <location>
        <begin position="88"/>
        <end position="238"/>
    </location>
</feature>
<dbReference type="InParanoid" id="A0A251RNE6"/>
<dbReference type="OrthoDB" id="591557at2759"/>
<dbReference type="PANTHER" id="PTHR31672:SF13">
    <property type="entry name" value="F-BOX PROTEIN CPR30-LIKE"/>
    <property type="match status" value="1"/>
</dbReference>
<dbReference type="NCBIfam" id="TIGR01640">
    <property type="entry name" value="F_box_assoc_1"/>
    <property type="match status" value="1"/>
</dbReference>
<dbReference type="InterPro" id="IPR050796">
    <property type="entry name" value="SCF_F-box_component"/>
</dbReference>
<dbReference type="InterPro" id="IPR036047">
    <property type="entry name" value="F-box-like_dom_sf"/>
</dbReference>
<evidence type="ECO:0000259" key="1">
    <source>
        <dbReference type="Pfam" id="PF07734"/>
    </source>
</evidence>